<dbReference type="PANTHER" id="PTHR33048:SF132">
    <property type="entry name" value="MEMBRANE PROTEIN, PUTATIVE (AFU_ORTHOLOGUE AFUA_6G07820)-RELATED"/>
    <property type="match status" value="1"/>
</dbReference>
<accession>A0A9P3FAF2</accession>
<reference evidence="8 9" key="1">
    <citation type="submission" date="2021-02" db="EMBL/GenBank/DDBJ databases">
        <title>Pan-genome distribution and transcriptional activeness of fungal secondary metabolism genes in Aspergillus section Fumigati.</title>
        <authorList>
            <person name="Takahashi H."/>
            <person name="Umemura M."/>
            <person name="Ninomiya A."/>
            <person name="Kusuya Y."/>
            <person name="Urayama S."/>
            <person name="Shimizu M."/>
            <person name="Watanabe A."/>
            <person name="Kamei K."/>
            <person name="Yaguchi T."/>
            <person name="Hagiwara D."/>
        </authorList>
    </citation>
    <scope>NUCLEOTIDE SEQUENCE [LARGE SCALE GENOMIC DNA]</scope>
    <source>
        <strain evidence="8 9">IFM 47045</strain>
    </source>
</reference>
<dbReference type="InterPro" id="IPR052337">
    <property type="entry name" value="SAT4-like"/>
</dbReference>
<keyword evidence="2 6" id="KW-0812">Transmembrane</keyword>
<dbReference type="Pfam" id="PF20684">
    <property type="entry name" value="Fung_rhodopsin"/>
    <property type="match status" value="1"/>
</dbReference>
<dbReference type="PANTHER" id="PTHR33048">
    <property type="entry name" value="PTH11-LIKE INTEGRAL MEMBRANE PROTEIN (AFU_ORTHOLOGUE AFUA_5G11245)"/>
    <property type="match status" value="1"/>
</dbReference>
<feature type="transmembrane region" description="Helical" evidence="6">
    <location>
        <begin position="200"/>
        <end position="220"/>
    </location>
</feature>
<comment type="caution">
    <text evidence="8">The sequence shown here is derived from an EMBL/GenBank/DDBJ whole genome shotgun (WGS) entry which is preliminary data.</text>
</comment>
<dbReference type="RefSeq" id="XP_043130142.1">
    <property type="nucleotide sequence ID" value="XM_043274207.1"/>
</dbReference>
<evidence type="ECO:0000256" key="6">
    <source>
        <dbReference type="SAM" id="Phobius"/>
    </source>
</evidence>
<feature type="transmembrane region" description="Helical" evidence="6">
    <location>
        <begin position="122"/>
        <end position="145"/>
    </location>
</feature>
<dbReference type="Proteomes" id="UP000710440">
    <property type="component" value="Unassembled WGS sequence"/>
</dbReference>
<evidence type="ECO:0000259" key="7">
    <source>
        <dbReference type="Pfam" id="PF20684"/>
    </source>
</evidence>
<dbReference type="AlphaFoldDB" id="A0A9P3FAF2"/>
<organism evidence="8 9">
    <name type="scientific">Aspergillus viridinutans</name>
    <dbReference type="NCBI Taxonomy" id="75553"/>
    <lineage>
        <taxon>Eukaryota</taxon>
        <taxon>Fungi</taxon>
        <taxon>Dikarya</taxon>
        <taxon>Ascomycota</taxon>
        <taxon>Pezizomycotina</taxon>
        <taxon>Eurotiomycetes</taxon>
        <taxon>Eurotiomycetidae</taxon>
        <taxon>Eurotiales</taxon>
        <taxon>Aspergillaceae</taxon>
        <taxon>Aspergillus</taxon>
        <taxon>Aspergillus subgen. Fumigati</taxon>
    </lineage>
</organism>
<feature type="transmembrane region" description="Helical" evidence="6">
    <location>
        <begin position="44"/>
        <end position="68"/>
    </location>
</feature>
<dbReference type="EMBL" id="BOPL01000012">
    <property type="protein sequence ID" value="GIK06956.1"/>
    <property type="molecule type" value="Genomic_DNA"/>
</dbReference>
<keyword evidence="3 6" id="KW-1133">Transmembrane helix</keyword>
<evidence type="ECO:0000256" key="2">
    <source>
        <dbReference type="ARBA" id="ARBA00022692"/>
    </source>
</evidence>
<feature type="transmembrane region" description="Helical" evidence="6">
    <location>
        <begin position="165"/>
        <end position="188"/>
    </location>
</feature>
<feature type="domain" description="Rhodopsin" evidence="7">
    <location>
        <begin position="28"/>
        <end position="265"/>
    </location>
</feature>
<evidence type="ECO:0000256" key="3">
    <source>
        <dbReference type="ARBA" id="ARBA00022989"/>
    </source>
</evidence>
<dbReference type="InterPro" id="IPR049326">
    <property type="entry name" value="Rhodopsin_dom_fungi"/>
</dbReference>
<dbReference type="GO" id="GO:0016020">
    <property type="term" value="C:membrane"/>
    <property type="evidence" value="ECO:0007669"/>
    <property type="project" value="UniProtKB-SubCell"/>
</dbReference>
<evidence type="ECO:0000256" key="1">
    <source>
        <dbReference type="ARBA" id="ARBA00004141"/>
    </source>
</evidence>
<protein>
    <recommendedName>
        <fullName evidence="7">Rhodopsin domain-containing protein</fullName>
    </recommendedName>
</protein>
<comment type="similarity">
    <text evidence="5">Belongs to the SAT4 family.</text>
</comment>
<sequence>MAFGTARGREALSLSIAFTTLATVFTFVRIYTRAFLVKQMGADDWAIIVALAFSWAFFGLFVGEVKYLMGEHYVKIPPDILVKQMKCFWVTIPLYQASLLTTKASILLQYKRVFSTPRMRFACWWLIGFLAVYGSWAFISAWVTCVPVSKFWYPDKPGYCLNKKALWFSNSAIHIFTDILILVYPMPVLKNLQLPRRQRYALMAVFALGSFVLITSILRLESLLVISNSSDPTYDNPGAAMWSAIECNVAIICACLPGIRALISKLLPRFLPSYKTRSNTRNNTRNTRTQRSRVTQFSNFHDSITGRQPDFHMQSISHGPEGGDDKASGFEEGASNKIKVTTIVSQESVSNDASSQQIHGILEACIRYLVDLPENITNSVQVFPKLAETQAGAKRQGEAVRFEFDVKNTMKDRIREGISREVQLTMNIRHDSPADLNARMNELANYSANAQSGIKMIVETKLDEIGRGLVERVTDLQTVMSRVPSLNGEERNSIEDGVHEVQQVVSQKIETSHENIHGLTINGGATKRRKRKADLDWD</sequence>
<dbReference type="GeneID" id="66930591"/>
<feature type="transmembrane region" description="Helical" evidence="6">
    <location>
        <begin position="12"/>
        <end position="32"/>
    </location>
</feature>
<comment type="subcellular location">
    <subcellularLocation>
        <location evidence="1">Membrane</location>
        <topology evidence="1">Multi-pass membrane protein</topology>
    </subcellularLocation>
</comment>
<dbReference type="OrthoDB" id="444631at2759"/>
<proteinExistence type="inferred from homology"/>
<keyword evidence="4 6" id="KW-0472">Membrane</keyword>
<evidence type="ECO:0000256" key="4">
    <source>
        <dbReference type="ARBA" id="ARBA00023136"/>
    </source>
</evidence>
<evidence type="ECO:0000256" key="5">
    <source>
        <dbReference type="ARBA" id="ARBA00038359"/>
    </source>
</evidence>
<evidence type="ECO:0000313" key="8">
    <source>
        <dbReference type="EMBL" id="GIK06956.1"/>
    </source>
</evidence>
<evidence type="ECO:0000313" key="9">
    <source>
        <dbReference type="Proteomes" id="UP000710440"/>
    </source>
</evidence>
<keyword evidence="9" id="KW-1185">Reference proteome</keyword>
<name>A0A9P3FAF2_ASPVI</name>
<gene>
    <name evidence="8" type="ORF">Aspvir_002609</name>
</gene>